<gene>
    <name evidence="1" type="ORF">RJ641_019005</name>
</gene>
<protein>
    <submittedName>
        <fullName evidence="1">Uncharacterized protein</fullName>
    </submittedName>
</protein>
<proteinExistence type="predicted"/>
<sequence length="39" mass="4275">MYCGEAATRHATSSLMSSIFQTSCKSCLFGIYSHIKSIN</sequence>
<dbReference type="EMBL" id="JBAMMX010000024">
    <property type="protein sequence ID" value="KAK6916144.1"/>
    <property type="molecule type" value="Genomic_DNA"/>
</dbReference>
<dbReference type="Proteomes" id="UP001370490">
    <property type="component" value="Unassembled WGS sequence"/>
</dbReference>
<comment type="caution">
    <text evidence="1">The sequence shown here is derived from an EMBL/GenBank/DDBJ whole genome shotgun (WGS) entry which is preliminary data.</text>
</comment>
<keyword evidence="2" id="KW-1185">Reference proteome</keyword>
<name>A0AAN8UNR2_9MAGN</name>
<evidence type="ECO:0000313" key="2">
    <source>
        <dbReference type="Proteomes" id="UP001370490"/>
    </source>
</evidence>
<dbReference type="AlphaFoldDB" id="A0AAN8UNR2"/>
<organism evidence="1 2">
    <name type="scientific">Dillenia turbinata</name>
    <dbReference type="NCBI Taxonomy" id="194707"/>
    <lineage>
        <taxon>Eukaryota</taxon>
        <taxon>Viridiplantae</taxon>
        <taxon>Streptophyta</taxon>
        <taxon>Embryophyta</taxon>
        <taxon>Tracheophyta</taxon>
        <taxon>Spermatophyta</taxon>
        <taxon>Magnoliopsida</taxon>
        <taxon>eudicotyledons</taxon>
        <taxon>Gunneridae</taxon>
        <taxon>Pentapetalae</taxon>
        <taxon>Dilleniales</taxon>
        <taxon>Dilleniaceae</taxon>
        <taxon>Dillenia</taxon>
    </lineage>
</organism>
<evidence type="ECO:0000313" key="1">
    <source>
        <dbReference type="EMBL" id="KAK6916144.1"/>
    </source>
</evidence>
<accession>A0AAN8UNR2</accession>
<reference evidence="1 2" key="1">
    <citation type="submission" date="2023-12" db="EMBL/GenBank/DDBJ databases">
        <title>A high-quality genome assembly for Dillenia turbinata (Dilleniales).</title>
        <authorList>
            <person name="Chanderbali A."/>
        </authorList>
    </citation>
    <scope>NUCLEOTIDE SEQUENCE [LARGE SCALE GENOMIC DNA]</scope>
    <source>
        <strain evidence="1">LSX21</strain>
        <tissue evidence="1">Leaf</tissue>
    </source>
</reference>